<keyword evidence="1" id="KW-0238">DNA-binding</keyword>
<keyword evidence="5" id="KW-1185">Reference proteome</keyword>
<dbReference type="Proteomes" id="UP000789405">
    <property type="component" value="Unassembled WGS sequence"/>
</dbReference>
<dbReference type="InterPro" id="IPR004875">
    <property type="entry name" value="DDE_SF_endonuclease_dom"/>
</dbReference>
<dbReference type="Pfam" id="PF03221">
    <property type="entry name" value="HTH_Tnp_Tc5"/>
    <property type="match status" value="1"/>
</dbReference>
<sequence length="379" mass="43577">HTYKNRSYIIAFKLDIIAYAKETSNCHASIFYKVDRRRVQEWRQQKSKLEALKENKDINIDQTRVLSGCGRKAIYPGLEKELVDYIKKKREEKLAVTTSMIRKKAKELGKTLDIRDAKFSRSWCDRFRKRHGLMECTRTQIVQKFPENMPLVIRDFLEVSHEKTNVIEKQFIISFDEMPMCFGLHSFWSKTSAYAAPHANIKGDLMISTYIPQAIRSRPNGFFKSKGIIFVDGHRSHVRDDVKKAFKAEGLDLLEIPGGTTSILQPPDVSVNKPFKNGEISSNILVRSFEAAGLTLNPDGSENDKMSQCLQAIVQAVAKNRTNELNMNELLDVLPEDKNESVMDVENQTDNEENTTDETDSENAMDYKYVMDNDERMIE</sequence>
<dbReference type="OrthoDB" id="5874990at2759"/>
<dbReference type="SMART" id="SM00674">
    <property type="entry name" value="CENPB"/>
    <property type="match status" value="1"/>
</dbReference>
<accession>A0A9N9E5N5</accession>
<dbReference type="InterPro" id="IPR009057">
    <property type="entry name" value="Homeodomain-like_sf"/>
</dbReference>
<protein>
    <submittedName>
        <fullName evidence="4">6765_t:CDS:1</fullName>
    </submittedName>
</protein>
<dbReference type="InterPro" id="IPR006600">
    <property type="entry name" value="HTH_CenpB_DNA-bd_dom"/>
</dbReference>
<organism evidence="4 5">
    <name type="scientific">Dentiscutata erythropus</name>
    <dbReference type="NCBI Taxonomy" id="1348616"/>
    <lineage>
        <taxon>Eukaryota</taxon>
        <taxon>Fungi</taxon>
        <taxon>Fungi incertae sedis</taxon>
        <taxon>Mucoromycota</taxon>
        <taxon>Glomeromycotina</taxon>
        <taxon>Glomeromycetes</taxon>
        <taxon>Diversisporales</taxon>
        <taxon>Gigasporaceae</taxon>
        <taxon>Dentiscutata</taxon>
    </lineage>
</organism>
<dbReference type="InterPro" id="IPR018586">
    <property type="entry name" value="Brinker_DNA-bd"/>
</dbReference>
<dbReference type="PANTHER" id="PTHR19303:SF74">
    <property type="entry name" value="POGO TRANSPOSABLE ELEMENT WITH KRAB DOMAIN"/>
    <property type="match status" value="1"/>
</dbReference>
<dbReference type="InterPro" id="IPR050863">
    <property type="entry name" value="CenT-Element_Derived"/>
</dbReference>
<reference evidence="4" key="1">
    <citation type="submission" date="2021-06" db="EMBL/GenBank/DDBJ databases">
        <authorList>
            <person name="Kallberg Y."/>
            <person name="Tangrot J."/>
            <person name="Rosling A."/>
        </authorList>
    </citation>
    <scope>NUCLEOTIDE SEQUENCE</scope>
    <source>
        <strain evidence="4">MA453B</strain>
    </source>
</reference>
<feature type="compositionally biased region" description="Acidic residues" evidence="2">
    <location>
        <begin position="347"/>
        <end position="363"/>
    </location>
</feature>
<dbReference type="EMBL" id="CAJVPY010006261">
    <property type="protein sequence ID" value="CAG8659317.1"/>
    <property type="molecule type" value="Genomic_DNA"/>
</dbReference>
<name>A0A9N9E5N5_9GLOM</name>
<evidence type="ECO:0000313" key="4">
    <source>
        <dbReference type="EMBL" id="CAG8659317.1"/>
    </source>
</evidence>
<gene>
    <name evidence="4" type="ORF">DERYTH_LOCUS10624</name>
</gene>
<dbReference type="Gene3D" id="1.10.10.60">
    <property type="entry name" value="Homeodomain-like"/>
    <property type="match status" value="1"/>
</dbReference>
<evidence type="ECO:0000256" key="1">
    <source>
        <dbReference type="ARBA" id="ARBA00023125"/>
    </source>
</evidence>
<dbReference type="AlphaFoldDB" id="A0A9N9E5N5"/>
<dbReference type="SUPFAM" id="SSF46689">
    <property type="entry name" value="Homeodomain-like"/>
    <property type="match status" value="1"/>
</dbReference>
<dbReference type="Pfam" id="PF03184">
    <property type="entry name" value="DDE_1"/>
    <property type="match status" value="1"/>
</dbReference>
<feature type="non-terminal residue" evidence="4">
    <location>
        <position position="1"/>
    </location>
</feature>
<feature type="region of interest" description="Disordered" evidence="2">
    <location>
        <begin position="345"/>
        <end position="364"/>
    </location>
</feature>
<dbReference type="Pfam" id="PF09607">
    <property type="entry name" value="BrkDBD"/>
    <property type="match status" value="1"/>
</dbReference>
<dbReference type="PROSITE" id="PS51253">
    <property type="entry name" value="HTH_CENPB"/>
    <property type="match status" value="1"/>
</dbReference>
<evidence type="ECO:0000259" key="3">
    <source>
        <dbReference type="PROSITE" id="PS51253"/>
    </source>
</evidence>
<evidence type="ECO:0000313" key="5">
    <source>
        <dbReference type="Proteomes" id="UP000789405"/>
    </source>
</evidence>
<dbReference type="GO" id="GO:0005634">
    <property type="term" value="C:nucleus"/>
    <property type="evidence" value="ECO:0007669"/>
    <property type="project" value="TreeGrafter"/>
</dbReference>
<comment type="caution">
    <text evidence="4">The sequence shown here is derived from an EMBL/GenBank/DDBJ whole genome shotgun (WGS) entry which is preliminary data.</text>
</comment>
<proteinExistence type="predicted"/>
<evidence type="ECO:0000256" key="2">
    <source>
        <dbReference type="SAM" id="MobiDB-lite"/>
    </source>
</evidence>
<feature type="domain" description="HTH CENPB-type" evidence="3">
    <location>
        <begin position="66"/>
        <end position="137"/>
    </location>
</feature>
<dbReference type="GO" id="GO:0003677">
    <property type="term" value="F:DNA binding"/>
    <property type="evidence" value="ECO:0007669"/>
    <property type="project" value="UniProtKB-KW"/>
</dbReference>
<dbReference type="PANTHER" id="PTHR19303">
    <property type="entry name" value="TRANSPOSON"/>
    <property type="match status" value="1"/>
</dbReference>